<reference evidence="2 3" key="1">
    <citation type="submission" date="2016-07" db="EMBL/GenBank/DDBJ databases">
        <title>Pervasive Adenine N6-methylation of Active Genes in Fungi.</title>
        <authorList>
            <consortium name="DOE Joint Genome Institute"/>
            <person name="Mondo S.J."/>
            <person name="Dannebaum R.O."/>
            <person name="Kuo R.C."/>
            <person name="Labutti K."/>
            <person name="Haridas S."/>
            <person name="Kuo A."/>
            <person name="Salamov A."/>
            <person name="Ahrendt S.R."/>
            <person name="Lipzen A."/>
            <person name="Sullivan W."/>
            <person name="Andreopoulos W.B."/>
            <person name="Clum A."/>
            <person name="Lindquist E."/>
            <person name="Daum C."/>
            <person name="Ramamoorthy G.K."/>
            <person name="Gryganskyi A."/>
            <person name="Culley D."/>
            <person name="Magnuson J.K."/>
            <person name="James T.Y."/>
            <person name="O'Malley M.A."/>
            <person name="Stajich J.E."/>
            <person name="Spatafora J.W."/>
            <person name="Visel A."/>
            <person name="Grigoriev I.V."/>
        </authorList>
    </citation>
    <scope>NUCLEOTIDE SEQUENCE [LARGE SCALE GENOMIC DNA]</scope>
    <source>
        <strain evidence="2 3">CBS 931.73</strain>
    </source>
</reference>
<gene>
    <name evidence="2" type="ORF">K493DRAFT_37597</name>
</gene>
<organism evidence="2 3">
    <name type="scientific">Basidiobolus meristosporus CBS 931.73</name>
    <dbReference type="NCBI Taxonomy" id="1314790"/>
    <lineage>
        <taxon>Eukaryota</taxon>
        <taxon>Fungi</taxon>
        <taxon>Fungi incertae sedis</taxon>
        <taxon>Zoopagomycota</taxon>
        <taxon>Entomophthoromycotina</taxon>
        <taxon>Basidiobolomycetes</taxon>
        <taxon>Basidiobolales</taxon>
        <taxon>Basidiobolaceae</taxon>
        <taxon>Basidiobolus</taxon>
    </lineage>
</organism>
<feature type="region of interest" description="Disordered" evidence="1">
    <location>
        <begin position="262"/>
        <end position="375"/>
    </location>
</feature>
<feature type="compositionally biased region" description="Basic and acidic residues" evidence="1">
    <location>
        <begin position="338"/>
        <end position="351"/>
    </location>
</feature>
<proteinExistence type="predicted"/>
<dbReference type="EMBL" id="MCFE01000242">
    <property type="protein sequence ID" value="ORX93259.1"/>
    <property type="molecule type" value="Genomic_DNA"/>
</dbReference>
<evidence type="ECO:0000313" key="3">
    <source>
        <dbReference type="Proteomes" id="UP000193498"/>
    </source>
</evidence>
<sequence>MAELDGIFSTREALFRKDATPEQSRMNPHNPPETTYHSYVNDFFSARETTLVHSRGETKAPFLTNEGAMASLFEDDTEQPPEVSEFVLDNIFKKKEDKTSSVREKPILTTYPETMSGLLDDIPGKDPILKLRKISFDNSAPPAEHSIFRESQDNNSTPVLSPTEDSSDLSLEFQSKLLLEPIEATPSISKTISHLSAISLPQSDTKRTSVLTIPDTTVSTPSDKPNGLYARRTSSIMKWKRASRVGLGPPKRFRLEDALNEMDEEPADEQSNNVRESTKPHPFNDLAFNENSVPQEKEQIIPKPGLRSPESSNNGHHSPTRNEEYKPASKPRLLPRPYMDRNQKNVKKESSPELLPRPSEILPKPAAPVPKVSSL</sequence>
<evidence type="ECO:0000256" key="1">
    <source>
        <dbReference type="SAM" id="MobiDB-lite"/>
    </source>
</evidence>
<accession>A0A1Y1Y5M5</accession>
<feature type="region of interest" description="Disordered" evidence="1">
    <location>
        <begin position="141"/>
        <end position="166"/>
    </location>
</feature>
<dbReference type="InParanoid" id="A0A1Y1Y5M5"/>
<keyword evidence="3" id="KW-1185">Reference proteome</keyword>
<protein>
    <submittedName>
        <fullName evidence="2">Uncharacterized protein</fullName>
    </submittedName>
</protein>
<evidence type="ECO:0000313" key="2">
    <source>
        <dbReference type="EMBL" id="ORX93259.1"/>
    </source>
</evidence>
<feature type="compositionally biased region" description="Polar residues" evidence="1">
    <location>
        <begin position="153"/>
        <end position="166"/>
    </location>
</feature>
<comment type="caution">
    <text evidence="2">The sequence shown here is derived from an EMBL/GenBank/DDBJ whole genome shotgun (WGS) entry which is preliminary data.</text>
</comment>
<dbReference type="AlphaFoldDB" id="A0A1Y1Y5M5"/>
<name>A0A1Y1Y5M5_9FUNG</name>
<dbReference type="Proteomes" id="UP000193498">
    <property type="component" value="Unassembled WGS sequence"/>
</dbReference>